<dbReference type="EMBL" id="CP002455">
    <property type="protein sequence ID" value="ADX68141.1"/>
    <property type="molecule type" value="Genomic_DNA"/>
</dbReference>
<evidence type="ECO:0000313" key="1">
    <source>
        <dbReference type="EMBL" id="ADX68141.1"/>
    </source>
</evidence>
<dbReference type="KEGG" id="wvi:Weevi_1440"/>
<dbReference type="eggNOG" id="ENOG502ZBQZ">
    <property type="taxonomic scope" value="Bacteria"/>
</dbReference>
<sequence length="156" mass="18097">MIITDHARIWIFQSMRAFTKQETQDIKSEFDNFLLDWNAHGAALLAEYEIINNQFIIVTVDEDQVEASGCSIDKLTKLIKNLEEKHQFGFLDRMNVAYEVNNKIEIMNLLDFKKAVKNSELPAETIVYNNGVTTLSDFRSQWKLPLNKSWAKNLLP</sequence>
<reference evidence="1 2" key="1">
    <citation type="journal article" date="2011" name="Stand. Genomic Sci.">
        <title>Complete genome sequence of Weeksella virosa type strain (9751).</title>
        <authorList>
            <person name="Lang E."/>
            <person name="Teshima H."/>
            <person name="Lucas S."/>
            <person name="Lapidus A."/>
            <person name="Hammon N."/>
            <person name="Deshpande S."/>
            <person name="Nolan M."/>
            <person name="Cheng J.F."/>
            <person name="Pitluck S."/>
            <person name="Liolios K."/>
            <person name="Pagani I."/>
            <person name="Mikhailova N."/>
            <person name="Ivanova N."/>
            <person name="Mavromatis K."/>
            <person name="Pati A."/>
            <person name="Tapia R."/>
            <person name="Han C."/>
            <person name="Goodwin L."/>
            <person name="Chen A."/>
            <person name="Palaniappan K."/>
            <person name="Land M."/>
            <person name="Hauser L."/>
            <person name="Chang Y.J."/>
            <person name="Jeffries C.D."/>
            <person name="Brambilla E.M."/>
            <person name="Kopitz M."/>
            <person name="Rohde M."/>
            <person name="Goker M."/>
            <person name="Tindall B.J."/>
            <person name="Detter J.C."/>
            <person name="Woyke T."/>
            <person name="Bristow J."/>
            <person name="Eisen J.A."/>
            <person name="Markowitz V."/>
            <person name="Hugenholtz P."/>
            <person name="Klenk H.P."/>
            <person name="Kyrpides N.C."/>
        </authorList>
    </citation>
    <scope>NUCLEOTIDE SEQUENCE [LARGE SCALE GENOMIC DNA]</scope>
    <source>
        <strain evidence="2">ATCC 43766 / DSM 16922 / JCM 21250 / NBRC 16016 / NCTC 11634 / CL345/78</strain>
    </source>
</reference>
<evidence type="ECO:0008006" key="3">
    <source>
        <dbReference type="Google" id="ProtNLM"/>
    </source>
</evidence>
<dbReference type="STRING" id="865938.Weevi_1440"/>
<evidence type="ECO:0000313" key="2">
    <source>
        <dbReference type="Proteomes" id="UP000008641"/>
    </source>
</evidence>
<name>F0NYE4_WEEVC</name>
<dbReference type="Proteomes" id="UP000008641">
    <property type="component" value="Chromosome"/>
</dbReference>
<dbReference type="OrthoDB" id="978691at2"/>
<dbReference type="HOGENOM" id="CLU_105419_0_0_10"/>
<accession>F0NYE4</accession>
<reference evidence="2" key="2">
    <citation type="journal article" date="2011" name="Stand. Genomic Sci.">
        <title>Complete genome sequence of Weeksella virosa type strain (9751T).</title>
        <authorList>
            <person name="Lang E."/>
            <person name="Teshima H."/>
            <person name="Lucas S."/>
            <person name="Lapidus A."/>
            <person name="Hammon N."/>
            <person name="Deshpande S."/>
            <person name="Nolan M."/>
            <person name="Cheng J."/>
            <person name="Pitluck S."/>
            <person name="Liolios K."/>
            <person name="Pagani I."/>
            <person name="Mikhailova N."/>
            <person name="Ivanova N."/>
            <person name="Mavromatis K."/>
            <person name="Pati A."/>
            <person name="Tapia R."/>
            <person name="Han C."/>
            <person name="Goodwin L."/>
            <person name="Chen A."/>
            <person name="Palaniappan K."/>
            <person name="Land M."/>
            <person name="Hauser L."/>
            <person name="Chang Y."/>
            <person name="Jeffries C."/>
            <person name="Brambilla E."/>
            <person name="Kopitz M."/>
            <person name="Rohde M."/>
            <person name="Goker M."/>
            <person name="Tindall B."/>
            <person name="Detter J."/>
            <person name="Woyke T."/>
            <person name="Bristow J."/>
            <person name="Eisen J."/>
            <person name="Markowitz V."/>
            <person name="Hugenholtz P."/>
            <person name="Klenk H."/>
            <person name="Kyrpides N."/>
        </authorList>
    </citation>
    <scope>NUCLEOTIDE SEQUENCE [LARGE SCALE GENOMIC DNA]</scope>
    <source>
        <strain evidence="2">ATCC 43766 / DSM 16922 / JCM 21250 / NBRC 16016 / NCTC 11634 / CL345/78</strain>
    </source>
</reference>
<keyword evidence="2" id="KW-1185">Reference proteome</keyword>
<proteinExistence type="predicted"/>
<dbReference type="AlphaFoldDB" id="F0NYE4"/>
<dbReference type="RefSeq" id="WP_013598530.1">
    <property type="nucleotide sequence ID" value="NC_015144.1"/>
</dbReference>
<organism evidence="1 2">
    <name type="scientific">Weeksella virosa (strain ATCC 43766 / DSM 16922 / JCM 21250 / CCUG 30538 / CDC 9751 / IAM 14551 / NBRC 16016 / NCTC 11634 / CL345/78)</name>
    <dbReference type="NCBI Taxonomy" id="865938"/>
    <lineage>
        <taxon>Bacteria</taxon>
        <taxon>Pseudomonadati</taxon>
        <taxon>Bacteroidota</taxon>
        <taxon>Flavobacteriia</taxon>
        <taxon>Flavobacteriales</taxon>
        <taxon>Weeksellaceae</taxon>
        <taxon>Weeksella</taxon>
    </lineage>
</organism>
<protein>
    <recommendedName>
        <fullName evidence="3">ABC transporter ATPase</fullName>
    </recommendedName>
</protein>
<gene>
    <name evidence="1" type="ordered locus">Weevi_1440</name>
</gene>